<proteinExistence type="predicted"/>
<evidence type="ECO:0000313" key="1">
    <source>
        <dbReference type="EMBL" id="MBM6825644.1"/>
    </source>
</evidence>
<reference evidence="1" key="2">
    <citation type="journal article" date="2021" name="Sci. Rep.">
        <title>The distribution of antibiotic resistance genes in chicken gut microbiota commensals.</title>
        <authorList>
            <person name="Juricova H."/>
            <person name="Matiasovicova J."/>
            <person name="Kubasova T."/>
            <person name="Cejkova D."/>
            <person name="Rychlik I."/>
        </authorList>
    </citation>
    <scope>NUCLEOTIDE SEQUENCE</scope>
    <source>
        <strain evidence="1">An420c</strain>
    </source>
</reference>
<dbReference type="AlphaFoldDB" id="A0A938X141"/>
<comment type="caution">
    <text evidence="1">The sequence shown here is derived from an EMBL/GenBank/DDBJ whole genome shotgun (WGS) entry which is preliminary data.</text>
</comment>
<name>A0A938X141_9CLOT</name>
<protein>
    <submittedName>
        <fullName evidence="1">Uncharacterized protein</fullName>
    </submittedName>
</protein>
<dbReference type="Proteomes" id="UP000713880">
    <property type="component" value="Unassembled WGS sequence"/>
</dbReference>
<evidence type="ECO:0000313" key="2">
    <source>
        <dbReference type="Proteomes" id="UP000713880"/>
    </source>
</evidence>
<sequence length="57" mass="6657">MQKMLRTVTFCGALSGIRIRRNDNYAMNVRCKTQVHGIFDVTRRFRRLAGTLPQTKE</sequence>
<reference evidence="1" key="1">
    <citation type="submission" date="2020-08" db="EMBL/GenBank/DDBJ databases">
        <authorList>
            <person name="Cejkova D."/>
            <person name="Kubasova T."/>
            <person name="Jahodarova E."/>
            <person name="Rychlik I."/>
        </authorList>
    </citation>
    <scope>NUCLEOTIDE SEQUENCE</scope>
    <source>
        <strain evidence="1">An420c</strain>
    </source>
</reference>
<accession>A0A938X141</accession>
<keyword evidence="2" id="KW-1185">Reference proteome</keyword>
<gene>
    <name evidence="1" type="ORF">H6A13_00795</name>
</gene>
<dbReference type="EMBL" id="JACJLV010000002">
    <property type="protein sequence ID" value="MBM6825644.1"/>
    <property type="molecule type" value="Genomic_DNA"/>
</dbReference>
<organism evidence="1 2">
    <name type="scientific">Mordavella massiliensis</name>
    <dbReference type="NCBI Taxonomy" id="1871024"/>
    <lineage>
        <taxon>Bacteria</taxon>
        <taxon>Bacillati</taxon>
        <taxon>Bacillota</taxon>
        <taxon>Clostridia</taxon>
        <taxon>Eubacteriales</taxon>
        <taxon>Clostridiaceae</taxon>
        <taxon>Mordavella</taxon>
    </lineage>
</organism>